<dbReference type="EMBL" id="VUMZ01000005">
    <property type="protein sequence ID" value="MST51903.1"/>
    <property type="molecule type" value="Genomic_DNA"/>
</dbReference>
<protein>
    <submittedName>
        <fullName evidence="9">Septum formation initiator family protein</fullName>
    </submittedName>
</protein>
<dbReference type="Proteomes" id="UP000474676">
    <property type="component" value="Unassembled WGS sequence"/>
</dbReference>
<evidence type="ECO:0000313" key="9">
    <source>
        <dbReference type="EMBL" id="MST51903.1"/>
    </source>
</evidence>
<dbReference type="Pfam" id="PF04977">
    <property type="entry name" value="DivIC"/>
    <property type="match status" value="1"/>
</dbReference>
<accession>A0A6L5Y5P0</accession>
<evidence type="ECO:0000313" key="10">
    <source>
        <dbReference type="Proteomes" id="UP000474676"/>
    </source>
</evidence>
<dbReference type="PANTHER" id="PTHR37485">
    <property type="entry name" value="CELL DIVISION PROTEIN FTSB"/>
    <property type="match status" value="1"/>
</dbReference>
<keyword evidence="10" id="KW-1185">Reference proteome</keyword>
<evidence type="ECO:0000256" key="7">
    <source>
        <dbReference type="SAM" id="Coils"/>
    </source>
</evidence>
<dbReference type="GO" id="GO:0030428">
    <property type="term" value="C:cell septum"/>
    <property type="evidence" value="ECO:0007669"/>
    <property type="project" value="TreeGrafter"/>
</dbReference>
<keyword evidence="5 8" id="KW-0472">Membrane</keyword>
<sequence length="112" mass="13077">MERKTRRNTGRRKKRVRINKTRMALTVVILIVGIIFALSVKNIVDLRIEQKNLKKENVELKAEKKKLEAELKNVNDKNYIEEQARTQLNMIKPGEILYITGDDDNKGKSNEK</sequence>
<dbReference type="InterPro" id="IPR007060">
    <property type="entry name" value="FtsL/DivIC"/>
</dbReference>
<dbReference type="PANTHER" id="PTHR37485:SF1">
    <property type="entry name" value="CELL DIVISION PROTEIN FTSB"/>
    <property type="match status" value="1"/>
</dbReference>
<dbReference type="InterPro" id="IPR023081">
    <property type="entry name" value="Cell_div_FtsB"/>
</dbReference>
<dbReference type="GeneID" id="303114909"/>
<proteinExistence type="predicted"/>
<gene>
    <name evidence="9" type="ORF">FYJ64_06185</name>
</gene>
<keyword evidence="6" id="KW-0131">Cell cycle</keyword>
<evidence type="ECO:0000256" key="2">
    <source>
        <dbReference type="ARBA" id="ARBA00022618"/>
    </source>
</evidence>
<dbReference type="AlphaFoldDB" id="A0A6L5Y5P0"/>
<feature type="transmembrane region" description="Helical" evidence="8">
    <location>
        <begin position="21"/>
        <end position="40"/>
    </location>
</feature>
<evidence type="ECO:0000256" key="5">
    <source>
        <dbReference type="ARBA" id="ARBA00023136"/>
    </source>
</evidence>
<keyword evidence="3 8" id="KW-0812">Transmembrane</keyword>
<evidence type="ECO:0000256" key="3">
    <source>
        <dbReference type="ARBA" id="ARBA00022692"/>
    </source>
</evidence>
<keyword evidence="4 8" id="KW-1133">Transmembrane helix</keyword>
<reference evidence="9 10" key="1">
    <citation type="submission" date="2019-08" db="EMBL/GenBank/DDBJ databases">
        <title>In-depth cultivation of the pig gut microbiome towards novel bacterial diversity and tailored functional studies.</title>
        <authorList>
            <person name="Wylensek D."/>
            <person name="Hitch T.C.A."/>
            <person name="Clavel T."/>
        </authorList>
    </citation>
    <scope>NUCLEOTIDE SEQUENCE [LARGE SCALE GENOMIC DNA]</scope>
    <source>
        <strain evidence="9 10">WCA-MUC-591-APC-3H</strain>
    </source>
</reference>
<comment type="caution">
    <text evidence="9">The sequence shown here is derived from an EMBL/GenBank/DDBJ whole genome shotgun (WGS) entry which is preliminary data.</text>
</comment>
<keyword evidence="2" id="KW-0132">Cell division</keyword>
<feature type="coiled-coil region" evidence="7">
    <location>
        <begin position="43"/>
        <end position="84"/>
    </location>
</feature>
<dbReference type="RefSeq" id="WP_154574355.1">
    <property type="nucleotide sequence ID" value="NZ_JAQXGS010000089.1"/>
</dbReference>
<evidence type="ECO:0000256" key="8">
    <source>
        <dbReference type="SAM" id="Phobius"/>
    </source>
</evidence>
<organism evidence="9 10">
    <name type="scientific">Hornefia butyriciproducens</name>
    <dbReference type="NCBI Taxonomy" id="2652293"/>
    <lineage>
        <taxon>Bacteria</taxon>
        <taxon>Bacillati</taxon>
        <taxon>Bacillota</taxon>
        <taxon>Clostridia</taxon>
        <taxon>Peptostreptococcales</taxon>
        <taxon>Anaerovoracaceae</taxon>
        <taxon>Hornefia</taxon>
    </lineage>
</organism>
<name>A0A6L5Y5P0_9FIRM</name>
<dbReference type="GO" id="GO:0043093">
    <property type="term" value="P:FtsZ-dependent cytokinesis"/>
    <property type="evidence" value="ECO:0007669"/>
    <property type="project" value="TreeGrafter"/>
</dbReference>
<evidence type="ECO:0000256" key="4">
    <source>
        <dbReference type="ARBA" id="ARBA00022989"/>
    </source>
</evidence>
<evidence type="ECO:0000256" key="6">
    <source>
        <dbReference type="ARBA" id="ARBA00023306"/>
    </source>
</evidence>
<keyword evidence="1" id="KW-1003">Cell membrane</keyword>
<evidence type="ECO:0000256" key="1">
    <source>
        <dbReference type="ARBA" id="ARBA00022475"/>
    </source>
</evidence>
<keyword evidence="7" id="KW-0175">Coiled coil</keyword>